<sequence length="534" mass="58179">MAVLLRHRSDLPPDPTWTGWCAVAGTMPPPLATERRLRDEAARLEAAFDAMRDEWWTLGRALAAEPSGELGHMPTASVYASDTGIYLAWTRVVRDLAAAPETVLVVCDDPWVFRHLAGLPGVTAGTTPPLTRTEAKLAIRGVAARIAVAARVAAAWWKCRGQRANHRPGAPMLLVYGHPGSDANGKDAYFGPLLREIPDLCRLLHTDCRAGRAAQLSADGRTAALHAWGNPLWTLGLPFARWRPSAAARQGAHGWLVRRAAAIEGSGGSAAITRWQMRCQRAWAKATRPRVVAWPWENHPWERAFSRLGRALGFKTVGYQHTVVGPHMYNQAPATNPDGLDSLPELIVCNGPAYRDNLSAWGIPPERLAVGGTFRIAGPTPMRHDPAGPFFVGLSNEPRYNDQLMAAIIPLAAAGLRFVVKQHPMFPYDFQETETLRRTDVQLQNHDGLAGVVFCTGAIGLEGVLGGLPTFRFRPRGYVAMNVMPPNVRAVPVDAETLGAALNDARPPAAVAWDSVFAMPDPALWRRLFQGDMP</sequence>
<keyword evidence="2" id="KW-1185">Reference proteome</keyword>
<gene>
    <name evidence="1" type="ORF">G4223_15625</name>
</gene>
<dbReference type="AlphaFoldDB" id="A0A7C9QW28"/>
<organism evidence="1 2">
    <name type="scientific">Magnetospirillum aberrantis SpK</name>
    <dbReference type="NCBI Taxonomy" id="908842"/>
    <lineage>
        <taxon>Bacteria</taxon>
        <taxon>Pseudomonadati</taxon>
        <taxon>Pseudomonadota</taxon>
        <taxon>Alphaproteobacteria</taxon>
        <taxon>Rhodospirillales</taxon>
        <taxon>Rhodospirillaceae</taxon>
        <taxon>Magnetospirillum</taxon>
    </lineage>
</organism>
<dbReference type="RefSeq" id="WP_163681697.1">
    <property type="nucleotide sequence ID" value="NZ_JAAIYP010000042.1"/>
</dbReference>
<comment type="caution">
    <text evidence="1">The sequence shown here is derived from an EMBL/GenBank/DDBJ whole genome shotgun (WGS) entry which is preliminary data.</text>
</comment>
<evidence type="ECO:0000313" key="1">
    <source>
        <dbReference type="EMBL" id="NFV81539.1"/>
    </source>
</evidence>
<name>A0A7C9QW28_9PROT</name>
<evidence type="ECO:0000313" key="2">
    <source>
        <dbReference type="Proteomes" id="UP000480684"/>
    </source>
</evidence>
<proteinExistence type="predicted"/>
<dbReference type="EMBL" id="JAAIYP010000042">
    <property type="protein sequence ID" value="NFV81539.1"/>
    <property type="molecule type" value="Genomic_DNA"/>
</dbReference>
<accession>A0A7C9QW28</accession>
<reference evidence="1 2" key="1">
    <citation type="submission" date="2020-02" db="EMBL/GenBank/DDBJ databases">
        <authorList>
            <person name="Dziuba M."/>
            <person name="Kuznetsov B."/>
            <person name="Mardanov A."/>
            <person name="Ravin N."/>
            <person name="Grouzdev D."/>
        </authorList>
    </citation>
    <scope>NUCLEOTIDE SEQUENCE [LARGE SCALE GENOMIC DNA]</scope>
    <source>
        <strain evidence="1 2">SpK</strain>
    </source>
</reference>
<dbReference type="Proteomes" id="UP000480684">
    <property type="component" value="Unassembled WGS sequence"/>
</dbReference>
<protein>
    <submittedName>
        <fullName evidence="1">Uncharacterized protein</fullName>
    </submittedName>
</protein>